<feature type="region of interest" description="Disordered" evidence="1">
    <location>
        <begin position="113"/>
        <end position="158"/>
    </location>
</feature>
<evidence type="ECO:0000313" key="2">
    <source>
        <dbReference type="EMBL" id="KAF0889245.1"/>
    </source>
</evidence>
<evidence type="ECO:0000313" key="3">
    <source>
        <dbReference type="Proteomes" id="UP000479710"/>
    </source>
</evidence>
<dbReference type="AlphaFoldDB" id="A0A6G1BLM5"/>
<evidence type="ECO:0000256" key="1">
    <source>
        <dbReference type="SAM" id="MobiDB-lite"/>
    </source>
</evidence>
<organism evidence="2 3">
    <name type="scientific">Oryza meyeriana var. granulata</name>
    <dbReference type="NCBI Taxonomy" id="110450"/>
    <lineage>
        <taxon>Eukaryota</taxon>
        <taxon>Viridiplantae</taxon>
        <taxon>Streptophyta</taxon>
        <taxon>Embryophyta</taxon>
        <taxon>Tracheophyta</taxon>
        <taxon>Spermatophyta</taxon>
        <taxon>Magnoliopsida</taxon>
        <taxon>Liliopsida</taxon>
        <taxon>Poales</taxon>
        <taxon>Poaceae</taxon>
        <taxon>BOP clade</taxon>
        <taxon>Oryzoideae</taxon>
        <taxon>Oryzeae</taxon>
        <taxon>Oryzinae</taxon>
        <taxon>Oryza</taxon>
        <taxon>Oryza meyeriana</taxon>
    </lineage>
</organism>
<reference evidence="2 3" key="1">
    <citation type="submission" date="2019-11" db="EMBL/GenBank/DDBJ databases">
        <title>Whole genome sequence of Oryza granulata.</title>
        <authorList>
            <person name="Li W."/>
        </authorList>
    </citation>
    <scope>NUCLEOTIDE SEQUENCE [LARGE SCALE GENOMIC DNA]</scope>
    <source>
        <strain evidence="3">cv. Menghai</strain>
        <tissue evidence="2">Leaf</tissue>
    </source>
</reference>
<proteinExistence type="predicted"/>
<dbReference type="OrthoDB" id="1932206at2759"/>
<comment type="caution">
    <text evidence="2">The sequence shown here is derived from an EMBL/GenBank/DDBJ whole genome shotgun (WGS) entry which is preliminary data.</text>
</comment>
<name>A0A6G1BLM5_9ORYZ</name>
<protein>
    <submittedName>
        <fullName evidence="2">Uncharacterized protein</fullName>
    </submittedName>
</protein>
<dbReference type="EMBL" id="SPHZ02000012">
    <property type="protein sequence ID" value="KAF0889245.1"/>
    <property type="molecule type" value="Genomic_DNA"/>
</dbReference>
<sequence length="274" mass="30382">MKKKRLLKGKYYLWGVCKARKDNPRTAILVEQNGLACASEEAEVQEHQILDRQYEVQCESSDKESFVVKHVEDQLLADCNHEAQKGDTKTAFGEGCVSHDSCLSSNKPSPAKAGSHCFMQPRVGHKPLEPGVADQQEQEQDFTSLPRRNDQNATNSPTTLFGFVTARSARSQQLIEEMVKEGALLFSVPEEMMITGSTISKNNGVGHQHMQECRKPIEFVPIDHGDHDEASGACLELFPVRQEHIGLTPMIDANREVELDLSLGACRRAPSGLP</sequence>
<keyword evidence="3" id="KW-1185">Reference proteome</keyword>
<gene>
    <name evidence="2" type="ORF">E2562_022494</name>
</gene>
<accession>A0A6G1BLM5</accession>
<dbReference type="Proteomes" id="UP000479710">
    <property type="component" value="Unassembled WGS sequence"/>
</dbReference>